<dbReference type="OMA" id="GHAGMVW"/>
<dbReference type="STRING" id="4533.J3M9J6"/>
<accession>J3M9J6</accession>
<reference evidence="11" key="2">
    <citation type="submission" date="2013-04" db="UniProtKB">
        <authorList>
            <consortium name="EnsemblPlants"/>
        </authorList>
    </citation>
    <scope>IDENTIFICATION</scope>
</reference>
<dbReference type="EnsemblPlants" id="OB05G32700.1">
    <property type="protein sequence ID" value="OB05G32700.1"/>
    <property type="gene ID" value="OB05G32700"/>
</dbReference>
<dbReference type="GO" id="GO:0005634">
    <property type="term" value="C:nucleus"/>
    <property type="evidence" value="ECO:0007669"/>
    <property type="project" value="UniProtKB-SubCell"/>
</dbReference>
<evidence type="ECO:0000256" key="2">
    <source>
        <dbReference type="ARBA" id="ARBA00004496"/>
    </source>
</evidence>
<evidence type="ECO:0000256" key="5">
    <source>
        <dbReference type="ARBA" id="ARBA00023242"/>
    </source>
</evidence>
<dbReference type="Pfam" id="PF03034">
    <property type="entry name" value="PSS"/>
    <property type="match status" value="1"/>
</dbReference>
<keyword evidence="4" id="KW-0963">Cytoplasm</keyword>
<evidence type="ECO:0000256" key="4">
    <source>
        <dbReference type="ARBA" id="ARBA00022490"/>
    </source>
</evidence>
<keyword evidence="6" id="KW-0131">Cell cycle</keyword>
<keyword evidence="7" id="KW-0594">Phospholipid biosynthesis</keyword>
<comment type="pathway">
    <text evidence="7">Phospholipid metabolism; phosphatidylethanolamine biosynthesis; phosphatidylethanolamine from CDP-diacylglycerol: step 1/2.</text>
</comment>
<keyword evidence="7" id="KW-1133">Transmembrane helix</keyword>
<evidence type="ECO:0000256" key="1">
    <source>
        <dbReference type="ARBA" id="ARBA00004123"/>
    </source>
</evidence>
<dbReference type="EC" id="2.7.8.8" evidence="7"/>
<organism evidence="11">
    <name type="scientific">Oryza brachyantha</name>
    <name type="common">malo sina</name>
    <dbReference type="NCBI Taxonomy" id="4533"/>
    <lineage>
        <taxon>Eukaryota</taxon>
        <taxon>Viridiplantae</taxon>
        <taxon>Streptophyta</taxon>
        <taxon>Embryophyta</taxon>
        <taxon>Tracheophyta</taxon>
        <taxon>Spermatophyta</taxon>
        <taxon>Magnoliopsida</taxon>
        <taxon>Liliopsida</taxon>
        <taxon>Poales</taxon>
        <taxon>Poaceae</taxon>
        <taxon>BOP clade</taxon>
        <taxon>Oryzoideae</taxon>
        <taxon>Oryzeae</taxon>
        <taxon>Oryzinae</taxon>
        <taxon>Oryza</taxon>
    </lineage>
</organism>
<feature type="transmembrane region" description="Helical" evidence="7">
    <location>
        <begin position="9"/>
        <end position="33"/>
    </location>
</feature>
<evidence type="ECO:0000256" key="3">
    <source>
        <dbReference type="ARBA" id="ARBA00008940"/>
    </source>
</evidence>
<reference evidence="11" key="1">
    <citation type="journal article" date="2013" name="Nat. Commun.">
        <title>Whole-genome sequencing of Oryza brachyantha reveals mechanisms underlying Oryza genome evolution.</title>
        <authorList>
            <person name="Chen J."/>
            <person name="Huang Q."/>
            <person name="Gao D."/>
            <person name="Wang J."/>
            <person name="Lang Y."/>
            <person name="Liu T."/>
            <person name="Li B."/>
            <person name="Bai Z."/>
            <person name="Luis Goicoechea J."/>
            <person name="Liang C."/>
            <person name="Chen C."/>
            <person name="Zhang W."/>
            <person name="Sun S."/>
            <person name="Liao Y."/>
            <person name="Zhang X."/>
            <person name="Yang L."/>
            <person name="Song C."/>
            <person name="Wang M."/>
            <person name="Shi J."/>
            <person name="Liu G."/>
            <person name="Liu J."/>
            <person name="Zhou H."/>
            <person name="Zhou W."/>
            <person name="Yu Q."/>
            <person name="An N."/>
            <person name="Chen Y."/>
            <person name="Cai Q."/>
            <person name="Wang B."/>
            <person name="Liu B."/>
            <person name="Min J."/>
            <person name="Huang Y."/>
            <person name="Wu H."/>
            <person name="Li Z."/>
            <person name="Zhang Y."/>
            <person name="Yin Y."/>
            <person name="Song W."/>
            <person name="Jiang J."/>
            <person name="Jackson S.A."/>
            <person name="Wing R.A."/>
            <person name="Wang J."/>
            <person name="Chen M."/>
        </authorList>
    </citation>
    <scope>NUCLEOTIDE SEQUENCE [LARGE SCALE GENOMIC DNA]</scope>
    <source>
        <strain evidence="11">cv. IRGC 101232</strain>
    </source>
</reference>
<evidence type="ECO:0000256" key="8">
    <source>
        <dbReference type="SAM" id="MobiDB-lite"/>
    </source>
</evidence>
<evidence type="ECO:0000256" key="7">
    <source>
        <dbReference type="RuleBase" id="RU368094"/>
    </source>
</evidence>
<feature type="domain" description="Cyclin-D1-binding protein 1-like C-terminal" evidence="10">
    <location>
        <begin position="355"/>
        <end position="462"/>
    </location>
</feature>
<evidence type="ECO:0000313" key="12">
    <source>
        <dbReference type="Proteomes" id="UP000006038"/>
    </source>
</evidence>
<comment type="function">
    <text evidence="7">Catalyzes a base-exchange reaction in which the polar head group of phosphatidylethanolamine (PE) is replaced by L-serine.</text>
</comment>
<name>J3M9J6_ORYBR</name>
<dbReference type="GO" id="GO:0006646">
    <property type="term" value="P:phosphatidylethanolamine biosynthetic process"/>
    <property type="evidence" value="ECO:0007669"/>
    <property type="project" value="UniProtKB-UniPathway"/>
</dbReference>
<keyword evidence="7" id="KW-0808">Transferase</keyword>
<feature type="transmembrane region" description="Helical" evidence="7">
    <location>
        <begin position="39"/>
        <end position="58"/>
    </location>
</feature>
<dbReference type="GO" id="GO:0106245">
    <property type="term" value="F:L-serine-phosphatidylethanolamine phosphatidyltransferase activity"/>
    <property type="evidence" value="ECO:0007669"/>
    <property type="project" value="InterPro"/>
</dbReference>
<dbReference type="Gene3D" id="1.20.1410.10">
    <property type="entry name" value="I/LWEQ domain"/>
    <property type="match status" value="1"/>
</dbReference>
<keyword evidence="7" id="KW-0256">Endoplasmic reticulum</keyword>
<protein>
    <recommendedName>
        <fullName evidence="7">CDP-diacylglycerol--serine O-phosphatidyltransferase</fullName>
        <ecNumber evidence="7">2.7.8.8</ecNumber>
    </recommendedName>
    <alternativeName>
        <fullName evidence="7">Phosphatidylserine synthase</fullName>
    </alternativeName>
</protein>
<proteinExistence type="inferred from homology"/>
<evidence type="ECO:0000256" key="6">
    <source>
        <dbReference type="ARBA" id="ARBA00023306"/>
    </source>
</evidence>
<keyword evidence="7" id="KW-0443">Lipid metabolism</keyword>
<dbReference type="HOGENOM" id="CLU_020897_1_0_1"/>
<dbReference type="Gene3D" id="1.20.1420.10">
    <property type="entry name" value="Talin, central domain"/>
    <property type="match status" value="1"/>
</dbReference>
<dbReference type="InterPro" id="IPR049317">
    <property type="entry name" value="GCIP-like_N"/>
</dbReference>
<comment type="caution">
    <text evidence="7">Lacks conserved residue(s) required for the propagation of feature annotation.</text>
</comment>
<dbReference type="Gramene" id="OB05G32700.1">
    <property type="protein sequence ID" value="OB05G32700.1"/>
    <property type="gene ID" value="OB05G32700"/>
</dbReference>
<dbReference type="PANTHER" id="PTHR15492">
    <property type="entry name" value="CYCLIN D1-BINDING PROTEIN 1"/>
    <property type="match status" value="1"/>
</dbReference>
<keyword evidence="7" id="KW-0472">Membrane</keyword>
<comment type="subcellular location">
    <subcellularLocation>
        <location evidence="2">Cytoplasm</location>
    </subcellularLocation>
    <subcellularLocation>
        <location evidence="7">Endoplasmic reticulum membrane</location>
        <topology evidence="7">Multi-pass membrane protein</topology>
    </subcellularLocation>
    <subcellularLocation>
        <location evidence="1">Nucleus</location>
    </subcellularLocation>
</comment>
<dbReference type="AlphaFoldDB" id="J3M9J6"/>
<sequence>MGPLRFVQVLFLCVVFMTVELNTFFLKFCLWIPPRNPLVVYRLILWWLIAIPTIREYNSYLQDSKPVKKVGAFCWLSLAICILELLICMKFGHGSPSPNRINPAAAAAAAAARSPQLAPLSARPTPDPRRDATRATAMMKKRAAANKPAGSGELSRFLQSHIQTINDTFQIMAEAAPGGLERTEWSQVVKLGEQVSRQATVAGMVWSGDLPDVETLKENIVAYFNILQGFLLGCHGSTVGAGPTLHKSICSSAKSVVDSSFSLFNQAVSAFESRSPDRKTIIPQVTGTVWEACLALNKVPTNNCVAIGRAMTQIGVYLKDVLREMKELPVGDSGDSTAEKSSNGAVETTSCSDRDELSSDLELDEDFTEEEIAVAKMIVTVASDALVVVKETIRFITCLLKSSGNRSGANEEKVETMEKLRSCCRDAADQINDLGASVYPPQDLSQMNSSVKRLYDGTSAMRREISNLNGSPESAYLALERFEKSLGALEVEIDGDVVNEMENLTISSS</sequence>
<evidence type="ECO:0000313" key="11">
    <source>
        <dbReference type="EnsemblPlants" id="OB05G32700.1"/>
    </source>
</evidence>
<dbReference type="eggNOG" id="KOG2735">
    <property type="taxonomic scope" value="Eukaryota"/>
</dbReference>
<feature type="compositionally biased region" description="Polar residues" evidence="8">
    <location>
        <begin position="334"/>
        <end position="351"/>
    </location>
</feature>
<feature type="transmembrane region" description="Helical" evidence="7">
    <location>
        <begin position="70"/>
        <end position="92"/>
    </location>
</feature>
<dbReference type="GO" id="GO:0003882">
    <property type="term" value="F:CDP-diacylglycerol-serine O-phosphatidyltransferase activity"/>
    <property type="evidence" value="ECO:0007669"/>
    <property type="project" value="UniProtKB-UniRule"/>
</dbReference>
<dbReference type="GO" id="GO:0006659">
    <property type="term" value="P:phosphatidylserine biosynthetic process"/>
    <property type="evidence" value="ECO:0007669"/>
    <property type="project" value="UniProtKB-UniRule"/>
</dbReference>
<feature type="domain" description="Cyclin-D1-binding protein 1-like N-terminal" evidence="9">
    <location>
        <begin position="187"/>
        <end position="329"/>
    </location>
</feature>
<dbReference type="InterPro" id="IPR049318">
    <property type="entry name" value="GCIP_C"/>
</dbReference>
<dbReference type="InterPro" id="IPR026907">
    <property type="entry name" value="GCIP-like"/>
</dbReference>
<keyword evidence="12" id="KW-1185">Reference proteome</keyword>
<keyword evidence="7" id="KW-0444">Lipid biosynthesis</keyword>
<feature type="region of interest" description="Disordered" evidence="8">
    <location>
        <begin position="115"/>
        <end position="137"/>
    </location>
</feature>
<keyword evidence="7" id="KW-1208">Phospholipid metabolism</keyword>
<dbReference type="FunFam" id="1.20.1420.10:FF:000014">
    <property type="entry name" value="Os05g0554500 protein"/>
    <property type="match status" value="1"/>
</dbReference>
<feature type="region of interest" description="Disordered" evidence="8">
    <location>
        <begin position="329"/>
        <end position="360"/>
    </location>
</feature>
<comment type="catalytic activity">
    <reaction evidence="7">
        <text>a CDP-1,2-diacyl-sn-glycerol + L-serine = a 1,2-diacyl-sn-glycero-3-phospho-L-serine + CMP + H(+)</text>
        <dbReference type="Rhea" id="RHEA:16913"/>
        <dbReference type="ChEBI" id="CHEBI:15378"/>
        <dbReference type="ChEBI" id="CHEBI:33384"/>
        <dbReference type="ChEBI" id="CHEBI:57262"/>
        <dbReference type="ChEBI" id="CHEBI:58332"/>
        <dbReference type="ChEBI" id="CHEBI:60377"/>
        <dbReference type="EC" id="2.7.8.8"/>
    </reaction>
</comment>
<comment type="similarity">
    <text evidence="7">Belongs to the CDP-alcohol phosphatidyltransferase class-I family.</text>
</comment>
<dbReference type="Pfam" id="PF20936">
    <property type="entry name" value="GCIP_C"/>
    <property type="match status" value="1"/>
</dbReference>
<dbReference type="InterPro" id="IPR004277">
    <property type="entry name" value="PSS"/>
</dbReference>
<evidence type="ECO:0000259" key="10">
    <source>
        <dbReference type="Pfam" id="PF20936"/>
    </source>
</evidence>
<evidence type="ECO:0000259" key="9">
    <source>
        <dbReference type="Pfam" id="PF13324"/>
    </source>
</evidence>
<keyword evidence="7" id="KW-0812">Transmembrane</keyword>
<dbReference type="UniPathway" id="UPA00558">
    <property type="reaction ID" value="UER00615"/>
</dbReference>
<dbReference type="Pfam" id="PF13324">
    <property type="entry name" value="GCIP_N"/>
    <property type="match status" value="1"/>
</dbReference>
<dbReference type="PANTHER" id="PTHR15492:SF1">
    <property type="entry name" value="CYCLIN-D1-BINDING PROTEIN 1"/>
    <property type="match status" value="1"/>
</dbReference>
<dbReference type="GO" id="GO:0005789">
    <property type="term" value="C:endoplasmic reticulum membrane"/>
    <property type="evidence" value="ECO:0007669"/>
    <property type="project" value="UniProtKB-SubCell"/>
</dbReference>
<dbReference type="Proteomes" id="UP000006038">
    <property type="component" value="Chromosome 5"/>
</dbReference>
<keyword evidence="5" id="KW-0539">Nucleus</keyword>
<comment type="similarity">
    <text evidence="3">Belongs to the CCNDBP1 family.</text>
</comment>